<dbReference type="EMBL" id="CAVMJV010000034">
    <property type="protein sequence ID" value="CAK5077931.1"/>
    <property type="molecule type" value="Genomic_DNA"/>
</dbReference>
<dbReference type="Proteomes" id="UP001497535">
    <property type="component" value="Unassembled WGS sequence"/>
</dbReference>
<protein>
    <submittedName>
        <fullName evidence="1">Uncharacterized protein</fullName>
    </submittedName>
</protein>
<organism evidence="1 2">
    <name type="scientific">Meloidogyne enterolobii</name>
    <name type="common">Root-knot nematode worm</name>
    <name type="synonym">Meloidogyne mayaguensis</name>
    <dbReference type="NCBI Taxonomy" id="390850"/>
    <lineage>
        <taxon>Eukaryota</taxon>
        <taxon>Metazoa</taxon>
        <taxon>Ecdysozoa</taxon>
        <taxon>Nematoda</taxon>
        <taxon>Chromadorea</taxon>
        <taxon>Rhabditida</taxon>
        <taxon>Tylenchina</taxon>
        <taxon>Tylenchomorpha</taxon>
        <taxon>Tylenchoidea</taxon>
        <taxon>Meloidogynidae</taxon>
        <taxon>Meloidogyninae</taxon>
        <taxon>Meloidogyne</taxon>
    </lineage>
</organism>
<evidence type="ECO:0000313" key="1">
    <source>
        <dbReference type="EMBL" id="CAK5077931.1"/>
    </source>
</evidence>
<gene>
    <name evidence="1" type="ORF">MENTE1834_LOCUS24963</name>
</gene>
<comment type="caution">
    <text evidence="1">The sequence shown here is derived from an EMBL/GenBank/DDBJ whole genome shotgun (WGS) entry which is preliminary data.</text>
</comment>
<name>A0ACB0ZFV0_MELEN</name>
<reference evidence="1" key="1">
    <citation type="submission" date="2023-11" db="EMBL/GenBank/DDBJ databases">
        <authorList>
            <person name="Poullet M."/>
        </authorList>
    </citation>
    <scope>NUCLEOTIDE SEQUENCE</scope>
    <source>
        <strain evidence="1">E1834</strain>
    </source>
</reference>
<sequence length="377" mass="42929">MTDIWLGDNIEIGLSLNSKNSNTTDCNRTLLLTEQGFAYEKIKNNPKRQKRSFSQEIDWDHESLITGSQLGGQLTYLDHEVKESLIFQFTHSLRQLCEFAEETRKWTTTALLSNPTTLARAILNNTNLIARHISGTTLKIWPCVQLTPTQYKISPTYLETCFDLLPITIKTHGKDELAFLDPANLLISPKARKAPCSQYRKIPIQINGTLMEIDQITGETTTLYTQTLTSKSFHEIDIPKLLPHAFHHLVLVNLTDIITHSYFSSLTEVSQITYRIEQQNSAVKPTMSTDWEEVRKEIVNEAIGDWSGIQNWFCLIICIIAAIDITIRISAILIENYLKNFTIIRALTTKTAIKQKTAKILETKSQPEATKRHQIPT</sequence>
<accession>A0ACB0ZFV0</accession>
<keyword evidence="2" id="KW-1185">Reference proteome</keyword>
<proteinExistence type="predicted"/>
<evidence type="ECO:0000313" key="2">
    <source>
        <dbReference type="Proteomes" id="UP001497535"/>
    </source>
</evidence>